<keyword evidence="3" id="KW-1185">Reference proteome</keyword>
<name>A0A109UZS7_9SACH</name>
<dbReference type="RefSeq" id="XP_017988881.1">
    <property type="nucleotide sequence ID" value="XM_018133392.1"/>
</dbReference>
<accession>A0A109UZS7</accession>
<reference evidence="2 3" key="1">
    <citation type="submission" date="2016-01" db="EMBL/GenBank/DDBJ databases">
        <title>Genome sequence of the yeast Holleya sinecauda.</title>
        <authorList>
            <person name="Dietrich F.S."/>
        </authorList>
    </citation>
    <scope>NUCLEOTIDE SEQUENCE [LARGE SCALE GENOMIC DNA]</scope>
    <source>
        <strain evidence="2 3">ATCC 58844</strain>
    </source>
</reference>
<protein>
    <submittedName>
        <fullName evidence="2">HFR030Cp</fullName>
    </submittedName>
</protein>
<dbReference type="EMBL" id="CP014246">
    <property type="protein sequence ID" value="AMD21885.1"/>
    <property type="molecule type" value="Genomic_DNA"/>
</dbReference>
<evidence type="ECO:0000313" key="2">
    <source>
        <dbReference type="EMBL" id="AMD21885.1"/>
    </source>
</evidence>
<feature type="region of interest" description="Disordered" evidence="1">
    <location>
        <begin position="49"/>
        <end position="73"/>
    </location>
</feature>
<dbReference type="Proteomes" id="UP000243052">
    <property type="component" value="Chromosome vi"/>
</dbReference>
<evidence type="ECO:0000313" key="3">
    <source>
        <dbReference type="Proteomes" id="UP000243052"/>
    </source>
</evidence>
<sequence length="73" mass="8098">MALFRYGLSAEAKQLLAACPNAPQSWRMMAYIITENSAVVQSMDKTVVRRKSTSLGRPQVGLKERSPRDSNGK</sequence>
<dbReference type="AlphaFoldDB" id="A0A109UZS7"/>
<feature type="compositionally biased region" description="Basic and acidic residues" evidence="1">
    <location>
        <begin position="62"/>
        <end position="73"/>
    </location>
</feature>
<proteinExistence type="predicted"/>
<evidence type="ECO:0000256" key="1">
    <source>
        <dbReference type="SAM" id="MobiDB-lite"/>
    </source>
</evidence>
<gene>
    <name evidence="2" type="ORF">AW171_hschr63873</name>
</gene>
<organism evidence="2 3">
    <name type="scientific">Eremothecium sinecaudum</name>
    <dbReference type="NCBI Taxonomy" id="45286"/>
    <lineage>
        <taxon>Eukaryota</taxon>
        <taxon>Fungi</taxon>
        <taxon>Dikarya</taxon>
        <taxon>Ascomycota</taxon>
        <taxon>Saccharomycotina</taxon>
        <taxon>Saccharomycetes</taxon>
        <taxon>Saccharomycetales</taxon>
        <taxon>Saccharomycetaceae</taxon>
        <taxon>Eremothecium</taxon>
    </lineage>
</organism>
<dbReference type="GeneID" id="28725202"/>